<accession>A0AAV1RHS9</accession>
<organism evidence="1 2">
    <name type="scientific">Dovyalis caffra</name>
    <dbReference type="NCBI Taxonomy" id="77055"/>
    <lineage>
        <taxon>Eukaryota</taxon>
        <taxon>Viridiplantae</taxon>
        <taxon>Streptophyta</taxon>
        <taxon>Embryophyta</taxon>
        <taxon>Tracheophyta</taxon>
        <taxon>Spermatophyta</taxon>
        <taxon>Magnoliopsida</taxon>
        <taxon>eudicotyledons</taxon>
        <taxon>Gunneridae</taxon>
        <taxon>Pentapetalae</taxon>
        <taxon>rosids</taxon>
        <taxon>fabids</taxon>
        <taxon>Malpighiales</taxon>
        <taxon>Salicaceae</taxon>
        <taxon>Flacourtieae</taxon>
        <taxon>Dovyalis</taxon>
    </lineage>
</organism>
<comment type="caution">
    <text evidence="1">The sequence shown here is derived from an EMBL/GenBank/DDBJ whole genome shotgun (WGS) entry which is preliminary data.</text>
</comment>
<proteinExistence type="predicted"/>
<dbReference type="EMBL" id="CAWUPB010000994">
    <property type="protein sequence ID" value="CAK7336005.1"/>
    <property type="molecule type" value="Genomic_DNA"/>
</dbReference>
<feature type="non-terminal residue" evidence="1">
    <location>
        <position position="1"/>
    </location>
</feature>
<evidence type="ECO:0000313" key="2">
    <source>
        <dbReference type="Proteomes" id="UP001314170"/>
    </source>
</evidence>
<evidence type="ECO:0000313" key="1">
    <source>
        <dbReference type="EMBL" id="CAK7336005.1"/>
    </source>
</evidence>
<dbReference type="Proteomes" id="UP001314170">
    <property type="component" value="Unassembled WGS sequence"/>
</dbReference>
<gene>
    <name evidence="1" type="ORF">DCAF_LOCUS11009</name>
</gene>
<feature type="non-terminal residue" evidence="1">
    <location>
        <position position="59"/>
    </location>
</feature>
<reference evidence="1 2" key="1">
    <citation type="submission" date="2024-01" db="EMBL/GenBank/DDBJ databases">
        <authorList>
            <person name="Waweru B."/>
        </authorList>
    </citation>
    <scope>NUCLEOTIDE SEQUENCE [LARGE SCALE GENOMIC DNA]</scope>
</reference>
<dbReference type="AlphaFoldDB" id="A0AAV1RHS9"/>
<protein>
    <submittedName>
        <fullName evidence="1">Uncharacterized protein</fullName>
    </submittedName>
</protein>
<name>A0AAV1RHS9_9ROSI</name>
<keyword evidence="2" id="KW-1185">Reference proteome</keyword>
<sequence length="59" mass="6095">GSSNAWILDTGASSHIRASMRELASSESLEKNEVTLKLGDGASVVAKAIGSPSIDLNDH</sequence>